<proteinExistence type="predicted"/>
<dbReference type="EMBL" id="LAZR01008977">
    <property type="protein sequence ID" value="KKM75431.1"/>
    <property type="molecule type" value="Genomic_DNA"/>
</dbReference>
<evidence type="ECO:0000313" key="3">
    <source>
        <dbReference type="EMBL" id="KKM75431.1"/>
    </source>
</evidence>
<comment type="caution">
    <text evidence="3">The sequence shown here is derived from an EMBL/GenBank/DDBJ whole genome shotgun (WGS) entry which is preliminary data.</text>
</comment>
<organism evidence="3">
    <name type="scientific">marine sediment metagenome</name>
    <dbReference type="NCBI Taxonomy" id="412755"/>
    <lineage>
        <taxon>unclassified sequences</taxon>
        <taxon>metagenomes</taxon>
        <taxon>ecological metagenomes</taxon>
    </lineage>
</organism>
<protein>
    <recommendedName>
        <fullName evidence="4">Glycosyl transferase family 1 domain-containing protein</fullName>
    </recommendedName>
</protein>
<sequence>MKRSTPLSVCVVTDTFPKLSETFILSQIEGLRQAGVAVMVMADHVADPTEETRHLDVRQRWGPLSLIEPHVRRLPPALSDRGVTALDRVFARRLLRFDAVIAHFGMNGVRVARTGHRTPGFPPLITLFHGFDVGMAAHDGTLGQYRPLFSHPGLLLSVNRPFRNTLIDAGAPPERTRVHHLGIRPETIRFRRRDWSCPFRFLSVGRLTEKKGTEIALRALAKIHDDPCGPDWRFDIIGDGELREDLQALSQKLGLADRVQFHGAQPHHAVRTAMAEADGFLLPSRTAATGDKEGIPIVLMEAMAAGLLVVSTRHSGIPELVRDGENGILADEGDVDDLVRALRQVFANRTTLNLLTDAARRTVETQFSADRQSRELVEWIEELVQNGISRETV</sequence>
<dbReference type="InterPro" id="IPR050194">
    <property type="entry name" value="Glycosyltransferase_grp1"/>
</dbReference>
<evidence type="ECO:0000259" key="2">
    <source>
        <dbReference type="Pfam" id="PF13439"/>
    </source>
</evidence>
<dbReference type="SUPFAM" id="SSF53756">
    <property type="entry name" value="UDP-Glycosyltransferase/glycogen phosphorylase"/>
    <property type="match status" value="1"/>
</dbReference>
<name>A0A0F9KKY9_9ZZZZ</name>
<dbReference type="PANTHER" id="PTHR45947">
    <property type="entry name" value="SULFOQUINOVOSYL TRANSFERASE SQD2"/>
    <property type="match status" value="1"/>
</dbReference>
<evidence type="ECO:0000259" key="1">
    <source>
        <dbReference type="Pfam" id="PF00534"/>
    </source>
</evidence>
<dbReference type="Pfam" id="PF13439">
    <property type="entry name" value="Glyco_transf_4"/>
    <property type="match status" value="1"/>
</dbReference>
<dbReference type="InterPro" id="IPR001296">
    <property type="entry name" value="Glyco_trans_1"/>
</dbReference>
<accession>A0A0F9KKY9</accession>
<dbReference type="AlphaFoldDB" id="A0A0F9KKY9"/>
<feature type="domain" description="Glycosyltransferase subfamily 4-like N-terminal" evidence="2">
    <location>
        <begin position="21"/>
        <end position="186"/>
    </location>
</feature>
<dbReference type="Gene3D" id="3.40.50.2000">
    <property type="entry name" value="Glycogen Phosphorylase B"/>
    <property type="match status" value="2"/>
</dbReference>
<dbReference type="InterPro" id="IPR028098">
    <property type="entry name" value="Glyco_trans_4-like_N"/>
</dbReference>
<feature type="domain" description="Glycosyl transferase family 1" evidence="1">
    <location>
        <begin position="199"/>
        <end position="361"/>
    </location>
</feature>
<evidence type="ECO:0008006" key="4">
    <source>
        <dbReference type="Google" id="ProtNLM"/>
    </source>
</evidence>
<dbReference type="GO" id="GO:0016757">
    <property type="term" value="F:glycosyltransferase activity"/>
    <property type="evidence" value="ECO:0007669"/>
    <property type="project" value="InterPro"/>
</dbReference>
<gene>
    <name evidence="3" type="ORF">LCGC14_1390310</name>
</gene>
<reference evidence="3" key="1">
    <citation type="journal article" date="2015" name="Nature">
        <title>Complex archaea that bridge the gap between prokaryotes and eukaryotes.</title>
        <authorList>
            <person name="Spang A."/>
            <person name="Saw J.H."/>
            <person name="Jorgensen S.L."/>
            <person name="Zaremba-Niedzwiedzka K."/>
            <person name="Martijn J."/>
            <person name="Lind A.E."/>
            <person name="van Eijk R."/>
            <person name="Schleper C."/>
            <person name="Guy L."/>
            <person name="Ettema T.J."/>
        </authorList>
    </citation>
    <scope>NUCLEOTIDE SEQUENCE</scope>
</reference>
<dbReference type="PANTHER" id="PTHR45947:SF3">
    <property type="entry name" value="SULFOQUINOVOSYL TRANSFERASE SQD2"/>
    <property type="match status" value="1"/>
</dbReference>
<dbReference type="Pfam" id="PF00534">
    <property type="entry name" value="Glycos_transf_1"/>
    <property type="match status" value="1"/>
</dbReference>